<protein>
    <recommendedName>
        <fullName evidence="3">3-oxoacyl-ACP reductase</fullName>
    </recommendedName>
</protein>
<dbReference type="EMBL" id="UINC01046248">
    <property type="protein sequence ID" value="SVB54018.1"/>
    <property type="molecule type" value="Genomic_DNA"/>
</dbReference>
<dbReference type="FunFam" id="3.40.50.720:FF:000084">
    <property type="entry name" value="Short-chain dehydrogenase reductase"/>
    <property type="match status" value="1"/>
</dbReference>
<dbReference type="GO" id="GO:0016616">
    <property type="term" value="F:oxidoreductase activity, acting on the CH-OH group of donors, NAD or NADP as acceptor"/>
    <property type="evidence" value="ECO:0007669"/>
    <property type="project" value="TreeGrafter"/>
</dbReference>
<dbReference type="CDD" id="cd05233">
    <property type="entry name" value="SDR_c"/>
    <property type="match status" value="1"/>
</dbReference>
<evidence type="ECO:0000313" key="2">
    <source>
        <dbReference type="EMBL" id="SVB54018.1"/>
    </source>
</evidence>
<dbReference type="InterPro" id="IPR036291">
    <property type="entry name" value="NAD(P)-bd_dom_sf"/>
</dbReference>
<organism evidence="2">
    <name type="scientific">marine metagenome</name>
    <dbReference type="NCBI Taxonomy" id="408172"/>
    <lineage>
        <taxon>unclassified sequences</taxon>
        <taxon>metagenomes</taxon>
        <taxon>ecological metagenomes</taxon>
    </lineage>
</organism>
<accession>A0A382ETL0</accession>
<dbReference type="AlphaFoldDB" id="A0A382ETL0"/>
<name>A0A382ETL0_9ZZZZ</name>
<proteinExistence type="inferred from homology"/>
<dbReference type="PANTHER" id="PTHR42760:SF122">
    <property type="entry name" value="NAD(P)-BINDING PROTEIN"/>
    <property type="match status" value="1"/>
</dbReference>
<dbReference type="Gene3D" id="3.40.50.720">
    <property type="entry name" value="NAD(P)-binding Rossmann-like Domain"/>
    <property type="match status" value="1"/>
</dbReference>
<dbReference type="PRINTS" id="PR00081">
    <property type="entry name" value="GDHRDH"/>
</dbReference>
<evidence type="ECO:0008006" key="3">
    <source>
        <dbReference type="Google" id="ProtNLM"/>
    </source>
</evidence>
<sequence length="269" mass="28250">MRLKDKIAIVMGAGQGPGDSEAIGNGRAAAILFAAEGAKVCCVDRNVTSAAETVDLITSKSGEAITWTCDVTDEDAVAAAAQGCMERWGRVDILHNNVGISVEGGDVPLAEVTPEAFDRIMNVNLLSTMYACKHVLPIMQTQLSGAIINVSSASAYWTGHPTVLYTASKAAMVTFTRQIASQNASYGIRANAILPGLMDTPMAVDRRVAMTGLSREKIAAERDAKVPLRGKMGTGWDVAYAALFLASDEAQFITGIELPVDGGSLARVG</sequence>
<dbReference type="InterPro" id="IPR002347">
    <property type="entry name" value="SDR_fam"/>
</dbReference>
<dbReference type="PROSITE" id="PS00061">
    <property type="entry name" value="ADH_SHORT"/>
    <property type="match status" value="1"/>
</dbReference>
<gene>
    <name evidence="2" type="ORF">METZ01_LOCUS206872</name>
</gene>
<comment type="similarity">
    <text evidence="1">Belongs to the short-chain dehydrogenases/reductases (SDR) family.</text>
</comment>
<dbReference type="GO" id="GO:0048038">
    <property type="term" value="F:quinone binding"/>
    <property type="evidence" value="ECO:0007669"/>
    <property type="project" value="TreeGrafter"/>
</dbReference>
<dbReference type="InterPro" id="IPR020904">
    <property type="entry name" value="Sc_DH/Rdtase_CS"/>
</dbReference>
<dbReference type="PRINTS" id="PR00080">
    <property type="entry name" value="SDRFAMILY"/>
</dbReference>
<dbReference type="PANTHER" id="PTHR42760">
    <property type="entry name" value="SHORT-CHAIN DEHYDROGENASES/REDUCTASES FAMILY MEMBER"/>
    <property type="match status" value="1"/>
</dbReference>
<dbReference type="GO" id="GO:0006633">
    <property type="term" value="P:fatty acid biosynthetic process"/>
    <property type="evidence" value="ECO:0007669"/>
    <property type="project" value="TreeGrafter"/>
</dbReference>
<evidence type="ECO:0000256" key="1">
    <source>
        <dbReference type="ARBA" id="ARBA00006484"/>
    </source>
</evidence>
<reference evidence="2" key="1">
    <citation type="submission" date="2018-05" db="EMBL/GenBank/DDBJ databases">
        <authorList>
            <person name="Lanie J.A."/>
            <person name="Ng W.-L."/>
            <person name="Kazmierczak K.M."/>
            <person name="Andrzejewski T.M."/>
            <person name="Davidsen T.M."/>
            <person name="Wayne K.J."/>
            <person name="Tettelin H."/>
            <person name="Glass J.I."/>
            <person name="Rusch D."/>
            <person name="Podicherti R."/>
            <person name="Tsui H.-C.T."/>
            <person name="Winkler M.E."/>
        </authorList>
    </citation>
    <scope>NUCLEOTIDE SEQUENCE</scope>
</reference>
<dbReference type="Pfam" id="PF13561">
    <property type="entry name" value="adh_short_C2"/>
    <property type="match status" value="1"/>
</dbReference>
<dbReference type="SUPFAM" id="SSF51735">
    <property type="entry name" value="NAD(P)-binding Rossmann-fold domains"/>
    <property type="match status" value="1"/>
</dbReference>